<evidence type="ECO:0000313" key="1">
    <source>
        <dbReference type="EMBL" id="GGM20687.1"/>
    </source>
</evidence>
<reference evidence="2" key="1">
    <citation type="journal article" date="2019" name="Int. J. Syst. Evol. Microbiol.">
        <title>The Global Catalogue of Microorganisms (GCM) 10K type strain sequencing project: providing services to taxonomists for standard genome sequencing and annotation.</title>
        <authorList>
            <consortium name="The Broad Institute Genomics Platform"/>
            <consortium name="The Broad Institute Genome Sequencing Center for Infectious Disease"/>
            <person name="Wu L."/>
            <person name="Ma J."/>
        </authorList>
    </citation>
    <scope>NUCLEOTIDE SEQUENCE [LARGE SCALE GENOMIC DNA]</scope>
    <source>
        <strain evidence="2">JCM 15443</strain>
    </source>
</reference>
<keyword evidence="2" id="KW-1185">Reference proteome</keyword>
<accession>A0ABQ2GYX0</accession>
<evidence type="ECO:0000313" key="2">
    <source>
        <dbReference type="Proteomes" id="UP000661918"/>
    </source>
</evidence>
<gene>
    <name evidence="1" type="ORF">GCM10010841_30870</name>
</gene>
<organism evidence="1 2">
    <name type="scientific">Deinococcus aerophilus</name>
    <dbReference type="NCBI Taxonomy" id="522488"/>
    <lineage>
        <taxon>Bacteria</taxon>
        <taxon>Thermotogati</taxon>
        <taxon>Deinococcota</taxon>
        <taxon>Deinococci</taxon>
        <taxon>Deinococcales</taxon>
        <taxon>Deinococcaceae</taxon>
        <taxon>Deinococcus</taxon>
    </lineage>
</organism>
<proteinExistence type="predicted"/>
<dbReference type="EMBL" id="BMOM01000043">
    <property type="protein sequence ID" value="GGM20687.1"/>
    <property type="molecule type" value="Genomic_DNA"/>
</dbReference>
<comment type="caution">
    <text evidence="1">The sequence shown here is derived from an EMBL/GenBank/DDBJ whole genome shotgun (WGS) entry which is preliminary data.</text>
</comment>
<dbReference type="Proteomes" id="UP000661918">
    <property type="component" value="Unassembled WGS sequence"/>
</dbReference>
<name>A0ABQ2GYX0_9DEIO</name>
<protein>
    <submittedName>
        <fullName evidence="1">Uncharacterized protein</fullName>
    </submittedName>
</protein>
<sequence length="50" mass="5681">MFGALLLALEHVGATVNGTVFRRLEQTCPDEALFLTRRRHGRPVHPRIRA</sequence>
<dbReference type="RefSeq" id="WP_188905247.1">
    <property type="nucleotide sequence ID" value="NZ_BMOM01000043.1"/>
</dbReference>